<accession>A0A132AC67</accession>
<dbReference type="CDD" id="cd00186">
    <property type="entry name" value="TOP1Ac"/>
    <property type="match status" value="1"/>
</dbReference>
<dbReference type="Gene3D" id="1.10.460.10">
    <property type="entry name" value="Topoisomerase I, domain 2"/>
    <property type="match status" value="1"/>
</dbReference>
<dbReference type="InterPro" id="IPR056452">
    <property type="entry name" value="Zn_ribbon_TOP3B"/>
</dbReference>
<gene>
    <name evidence="13" type="ORF">QR98_0070940</name>
    <name evidence="12" type="ORF">SSS_8163</name>
</gene>
<dbReference type="Proteomes" id="UP000616769">
    <property type="component" value="Unassembled WGS sequence"/>
</dbReference>
<dbReference type="GO" id="GO:0006310">
    <property type="term" value="P:DNA recombination"/>
    <property type="evidence" value="ECO:0007669"/>
    <property type="project" value="TreeGrafter"/>
</dbReference>
<feature type="region of interest" description="Disordered" evidence="9">
    <location>
        <begin position="818"/>
        <end position="874"/>
    </location>
</feature>
<keyword evidence="4 8" id="KW-0799">Topoisomerase</keyword>
<comment type="catalytic activity">
    <reaction evidence="1 8">
        <text>ATP-independent breakage of single-stranded DNA, followed by passage and rejoining.</text>
        <dbReference type="EC" id="5.6.2.1"/>
    </reaction>
</comment>
<dbReference type="InterPro" id="IPR003601">
    <property type="entry name" value="Topo_IA_2"/>
</dbReference>
<evidence type="ECO:0000313" key="15">
    <source>
        <dbReference type="Proteomes" id="UP000070412"/>
    </source>
</evidence>
<evidence type="ECO:0000256" key="2">
    <source>
        <dbReference type="ARBA" id="ARBA00009446"/>
    </source>
</evidence>
<evidence type="ECO:0000313" key="12">
    <source>
        <dbReference type="EMBL" id="KAF7492312.1"/>
    </source>
</evidence>
<reference evidence="14" key="4">
    <citation type="submission" date="2022-06" db="UniProtKB">
        <authorList>
            <consortium name="EnsemblMetazoa"/>
        </authorList>
    </citation>
    <scope>IDENTIFICATION</scope>
</reference>
<evidence type="ECO:0000313" key="14">
    <source>
        <dbReference type="EnsemblMetazoa" id="KAF7492312.1"/>
    </source>
</evidence>
<dbReference type="PANTHER" id="PTHR11390">
    <property type="entry name" value="PROKARYOTIC DNA TOPOISOMERASE"/>
    <property type="match status" value="1"/>
</dbReference>
<dbReference type="Pfam" id="PF01751">
    <property type="entry name" value="Toprim"/>
    <property type="match status" value="1"/>
</dbReference>
<keyword evidence="5 8" id="KW-0238">DNA-binding</keyword>
<dbReference type="Gene3D" id="2.70.20.10">
    <property type="entry name" value="Topoisomerase I, domain 3"/>
    <property type="match status" value="1"/>
</dbReference>
<protein>
    <recommendedName>
        <fullName evidence="3 8">DNA topoisomerase</fullName>
        <ecNumber evidence="3 8">5.6.2.1</ecNumber>
    </recommendedName>
</protein>
<dbReference type="PROSITE" id="PS52039">
    <property type="entry name" value="TOPO_IA_2"/>
    <property type="match status" value="1"/>
</dbReference>
<dbReference type="FunFam" id="3.40.50.140:FF:000002">
    <property type="entry name" value="DNA topoisomerase"/>
    <property type="match status" value="1"/>
</dbReference>
<keyword evidence="6 8" id="KW-0413">Isomerase</keyword>
<dbReference type="PRINTS" id="PR00417">
    <property type="entry name" value="PRTPISMRASEI"/>
</dbReference>
<dbReference type="GO" id="GO:0003917">
    <property type="term" value="F:DNA topoisomerase type I (single strand cut, ATP-independent) activity"/>
    <property type="evidence" value="ECO:0007669"/>
    <property type="project" value="UniProtKB-EC"/>
</dbReference>
<evidence type="ECO:0000313" key="16">
    <source>
        <dbReference type="Proteomes" id="UP000616769"/>
    </source>
</evidence>
<name>A0A132AC67_SARSC</name>
<evidence type="ECO:0000256" key="5">
    <source>
        <dbReference type="ARBA" id="ARBA00023125"/>
    </source>
</evidence>
<evidence type="ECO:0000256" key="1">
    <source>
        <dbReference type="ARBA" id="ARBA00000213"/>
    </source>
</evidence>
<dbReference type="SMART" id="SM00493">
    <property type="entry name" value="TOPRIM"/>
    <property type="match status" value="1"/>
</dbReference>
<dbReference type="SUPFAM" id="SSF56712">
    <property type="entry name" value="Prokaryotic type I DNA topoisomerase"/>
    <property type="match status" value="1"/>
</dbReference>
<dbReference type="GO" id="GO:0006265">
    <property type="term" value="P:DNA topological change"/>
    <property type="evidence" value="ECO:0007669"/>
    <property type="project" value="InterPro"/>
</dbReference>
<dbReference type="GO" id="GO:0006281">
    <property type="term" value="P:DNA repair"/>
    <property type="evidence" value="ECO:0007669"/>
    <property type="project" value="TreeGrafter"/>
</dbReference>
<dbReference type="VEuPathDB" id="VectorBase:SSCA000563"/>
<dbReference type="SMART" id="SM00437">
    <property type="entry name" value="TOP1Ac"/>
    <property type="match status" value="1"/>
</dbReference>
<dbReference type="InterPro" id="IPR000380">
    <property type="entry name" value="Topo_IA"/>
</dbReference>
<dbReference type="EnsemblMetazoa" id="SSS_8163s_mrna">
    <property type="protein sequence ID" value="KAF7492312.1"/>
    <property type="gene ID" value="SSS_8163"/>
</dbReference>
<dbReference type="InterPro" id="IPR013825">
    <property type="entry name" value="Topo_IA_cen_sub2"/>
</dbReference>
<evidence type="ECO:0000256" key="3">
    <source>
        <dbReference type="ARBA" id="ARBA00012891"/>
    </source>
</evidence>
<feature type="domain" description="Toprim" evidence="10">
    <location>
        <begin position="2"/>
        <end position="151"/>
    </location>
</feature>
<reference evidence="13 16" key="1">
    <citation type="journal article" date="2015" name="Parasit. Vectors">
        <title>Draft genome of the scabies mite.</title>
        <authorList>
            <person name="Rider S.D.Jr."/>
            <person name="Morgan M.S."/>
            <person name="Arlian L.G."/>
        </authorList>
    </citation>
    <scope>NUCLEOTIDE SEQUENCE [LARGE SCALE GENOMIC DNA]</scope>
    <source>
        <strain evidence="13">Arlian Lab</strain>
    </source>
</reference>
<reference evidence="15" key="2">
    <citation type="journal article" date="2020" name="PLoS Negl. Trop. Dis.">
        <title>High-quality nuclear genome for Sarcoptes scabiei-A critical resource for a neglected parasite.</title>
        <authorList>
            <person name="Korhonen P.K."/>
            <person name="Gasser R.B."/>
            <person name="Ma G."/>
            <person name="Wang T."/>
            <person name="Stroehlein A.J."/>
            <person name="Young N.D."/>
            <person name="Ang C.S."/>
            <person name="Fernando D.D."/>
            <person name="Lu H.C."/>
            <person name="Taylor S."/>
            <person name="Reynolds S.L."/>
            <person name="Mofiz E."/>
            <person name="Najaraj S.H."/>
            <person name="Gowda H."/>
            <person name="Madugundu A."/>
            <person name="Renuse S."/>
            <person name="Holt D."/>
            <person name="Pandey A."/>
            <person name="Papenfuss A.T."/>
            <person name="Fischer K."/>
        </authorList>
    </citation>
    <scope>NUCLEOTIDE SEQUENCE [LARGE SCALE GENOMIC DNA]</scope>
</reference>
<dbReference type="Gene3D" id="1.10.290.10">
    <property type="entry name" value="Topoisomerase I, domain 4"/>
    <property type="match status" value="1"/>
</dbReference>
<evidence type="ECO:0000313" key="13">
    <source>
        <dbReference type="EMBL" id="KPM08572.1"/>
    </source>
</evidence>
<evidence type="ECO:0000256" key="8">
    <source>
        <dbReference type="RuleBase" id="RU362092"/>
    </source>
</evidence>
<comment type="function">
    <text evidence="7">Releases the supercoiling and torsional tension of DNA introduced during the DNA replication and transcription by transiently cleaving and rejoining one strand of the DNA duplex. Introduces a single-strand break via transesterification at a target site in duplex DNA. The scissile phosphodiester is attacked by the catalytic tyrosine of the enzyme, resulting in the formation of a DNA-(5'-phosphotyrosyl)-enzyme intermediate and the expulsion of a 3'-OH DNA strand. The free DNA strand than undergoes passage around the unbroken strand thus removing DNA supercoils. Finally, in the religation step, the DNA 3'-OH attacks the covalent intermediate to expel the active-site tyrosine and restore the DNA phosphodiester backbone. Weakly relaxes negative supercoils and displays a distinct preference for binding single-stranded DNA.</text>
</comment>
<dbReference type="InterPro" id="IPR013824">
    <property type="entry name" value="Topo_IA_cen_sub1"/>
</dbReference>
<evidence type="ECO:0000259" key="10">
    <source>
        <dbReference type="PROSITE" id="PS50880"/>
    </source>
</evidence>
<organism evidence="13 16">
    <name type="scientific">Sarcoptes scabiei</name>
    <name type="common">Itch mite</name>
    <name type="synonym">Acarus scabiei</name>
    <dbReference type="NCBI Taxonomy" id="52283"/>
    <lineage>
        <taxon>Eukaryota</taxon>
        <taxon>Metazoa</taxon>
        <taxon>Ecdysozoa</taxon>
        <taxon>Arthropoda</taxon>
        <taxon>Chelicerata</taxon>
        <taxon>Arachnida</taxon>
        <taxon>Acari</taxon>
        <taxon>Acariformes</taxon>
        <taxon>Sarcoptiformes</taxon>
        <taxon>Astigmata</taxon>
        <taxon>Psoroptidia</taxon>
        <taxon>Sarcoptoidea</taxon>
        <taxon>Sarcoptidae</taxon>
        <taxon>Sarcoptinae</taxon>
        <taxon>Sarcoptes</taxon>
    </lineage>
</organism>
<dbReference type="InterPro" id="IPR013497">
    <property type="entry name" value="Topo_IA_cen"/>
</dbReference>
<comment type="similarity">
    <text evidence="2 8">Belongs to the type IA topoisomerase family.</text>
</comment>
<dbReference type="InterPro" id="IPR013826">
    <property type="entry name" value="Topo_IA_cen_sub3"/>
</dbReference>
<feature type="compositionally biased region" description="Basic residues" evidence="9">
    <location>
        <begin position="825"/>
        <end position="839"/>
    </location>
</feature>
<comment type="function">
    <text evidence="8">Introduces a single-strand break via transesterification at a target site in duplex DNA. Releases the supercoiling and torsional tension of DNA introduced during the DNA replication and transcription by transiently cleaving and rejoining one strand of the DNA duplex. The scissile phosphodiester is attacked by the catalytic tyrosine of the enzyme, resulting in the formation of a DNA-(5'-phosphotyrosyl)-enzyme intermediate and the expulsion of a 3'-OH DNA strand.</text>
</comment>
<dbReference type="PROSITE" id="PS00396">
    <property type="entry name" value="TOPO_IA_1"/>
    <property type="match status" value="1"/>
</dbReference>
<dbReference type="InterPro" id="IPR006171">
    <property type="entry name" value="TOPRIM_dom"/>
</dbReference>
<dbReference type="InterPro" id="IPR023406">
    <property type="entry name" value="Topo_IA_AS"/>
</dbReference>
<dbReference type="EMBL" id="JXLN01012520">
    <property type="protein sequence ID" value="KPM08572.1"/>
    <property type="molecule type" value="Genomic_DNA"/>
</dbReference>
<dbReference type="SMART" id="SM00436">
    <property type="entry name" value="TOP1Bc"/>
    <property type="match status" value="1"/>
</dbReference>
<dbReference type="EC" id="5.6.2.1" evidence="3 8"/>
<dbReference type="Proteomes" id="UP000070412">
    <property type="component" value="Unassembled WGS sequence"/>
</dbReference>
<dbReference type="GO" id="GO:0003677">
    <property type="term" value="F:DNA binding"/>
    <property type="evidence" value="ECO:0007669"/>
    <property type="project" value="UniProtKB-KW"/>
</dbReference>
<dbReference type="EMBL" id="WVUK01000056">
    <property type="protein sequence ID" value="KAF7492312.1"/>
    <property type="molecule type" value="Genomic_DNA"/>
</dbReference>
<dbReference type="Gene3D" id="3.40.50.140">
    <property type="match status" value="1"/>
</dbReference>
<dbReference type="InterPro" id="IPR003602">
    <property type="entry name" value="Topo_IA_DNA-bd_dom"/>
</dbReference>
<evidence type="ECO:0000259" key="11">
    <source>
        <dbReference type="PROSITE" id="PS52039"/>
    </source>
</evidence>
<dbReference type="GO" id="GO:0005634">
    <property type="term" value="C:nucleus"/>
    <property type="evidence" value="ECO:0007669"/>
    <property type="project" value="TreeGrafter"/>
</dbReference>
<evidence type="ECO:0000256" key="9">
    <source>
        <dbReference type="SAM" id="MobiDB-lite"/>
    </source>
</evidence>
<dbReference type="Pfam" id="PF01131">
    <property type="entry name" value="Topoisom_bac"/>
    <property type="match status" value="1"/>
</dbReference>
<evidence type="ECO:0000256" key="6">
    <source>
        <dbReference type="ARBA" id="ARBA00023235"/>
    </source>
</evidence>
<dbReference type="PANTHER" id="PTHR11390:SF20">
    <property type="entry name" value="DNA TOPOISOMERASE 3-BETA-1"/>
    <property type="match status" value="1"/>
</dbReference>
<dbReference type="AlphaFoldDB" id="A0A132AC67"/>
<dbReference type="InterPro" id="IPR023405">
    <property type="entry name" value="Topo_IA_core_domain"/>
</dbReference>
<evidence type="ECO:0000256" key="4">
    <source>
        <dbReference type="ARBA" id="ARBA00023029"/>
    </source>
</evidence>
<proteinExistence type="inferred from homology"/>
<dbReference type="Pfam" id="PF23546">
    <property type="entry name" value="Zn_ribbon_TOP3B"/>
    <property type="match status" value="1"/>
</dbReference>
<dbReference type="FunFam" id="1.10.290.10:FF:000001">
    <property type="entry name" value="DNA topoisomerase"/>
    <property type="match status" value="1"/>
</dbReference>
<dbReference type="PROSITE" id="PS50880">
    <property type="entry name" value="TOPRIM"/>
    <property type="match status" value="1"/>
</dbReference>
<dbReference type="InterPro" id="IPR034144">
    <property type="entry name" value="TOPRIM_TopoIII"/>
</dbReference>
<reference evidence="12" key="3">
    <citation type="submission" date="2020-01" db="EMBL/GenBank/DDBJ databases">
        <authorList>
            <person name="Korhonen P.K.K."/>
            <person name="Guangxu M.G."/>
            <person name="Wang T.W."/>
            <person name="Stroehlein A.J.S."/>
            <person name="Young N.D."/>
            <person name="Ang C.-S.A."/>
            <person name="Fernando D.W.F."/>
            <person name="Lu H.L."/>
            <person name="Taylor S.T."/>
            <person name="Ehtesham M.E.M."/>
            <person name="Najaraj S.H.N."/>
            <person name="Harsha G.H.G."/>
            <person name="Madugundu A.M."/>
            <person name="Renuse S.R."/>
            <person name="Holt D.H."/>
            <person name="Pandey A.P."/>
            <person name="Papenfuss A.P."/>
            <person name="Gasser R.B.G."/>
            <person name="Fischer K.F."/>
        </authorList>
    </citation>
    <scope>NUCLEOTIDE SEQUENCE</scope>
    <source>
        <strain evidence="12">SSS_KF_BRIS2020</strain>
    </source>
</reference>
<keyword evidence="15" id="KW-1185">Reference proteome</keyword>
<evidence type="ECO:0000256" key="7">
    <source>
        <dbReference type="ARBA" id="ARBA00056363"/>
    </source>
</evidence>
<feature type="domain" description="Topo IA-type catalytic" evidence="11">
    <location>
        <begin position="168"/>
        <end position="593"/>
    </location>
</feature>
<dbReference type="CDD" id="cd03362">
    <property type="entry name" value="TOPRIM_TopoIA_TopoIII"/>
    <property type="match status" value="1"/>
</dbReference>
<dbReference type="OrthoDB" id="430051at2759"/>
<sequence length="874" mass="100052">MSVLMIAEKPSLAQSLAQILSNGRMNSRRNASSIVHEYRGSFLGNRNTMFKFTSVCGHLFTADFEPKYKNWDNTEPIDLYSARIVRVEANPKLHLVQFLQREARGCKYLVLWLDCDKEGENICFEIIDTVSSAMHISFYNPQAFFRAHFSAITPKDIRFAFDNLRLPNELESLSVQARQDLDLIVGCSFTRYQTRFFHGKYGDLDSSLISYGPCQVPTLTFCVDRDDEIKNFKSQPFWTLSAVVATIRFVEQFIDLKWMGEPEFSLQKIKQIHSGLKNVKNARIVSVEKTQKMMEKPKPLNTVEMLKVASAKFGIGPHTAMQIAEKLYTQGYISYPRTETTKYAKNFDFDDVLNILKSNRHWADDIKDLIAIGYNPSKSGHDAGDHPPITPLKSATSDELYGEQWKIYDYITRHFLATLSTKLISDVFTIVVKIGSESFQASYTEVVQPGFTRFLPKSSDTSDKSFRCVKEGDPVLVSEVKINDHMTQPPCHLSESELISLMEKHGIGTDASIPTHINNICQRNYVEISSDRRLIPTKLGILLVHGYRRIDNELVSSDIRSNMEKELNEIAKAKKSFDFVRQRNIDYYRIKFMYFVENINLMDELFGSHFTSVVETGKPFSKCGKCKRFMRLIETKPVRLICPACNETYNVPKDGTIKKFKEEKCPIDDFDLLYYNGNKMFIFCPNCYNDPPFEDMLKQSECFRCTNDSCQYSKRNNTLCQCLSCDYQGLLMLEQGSAPNWKFVCTKCTFSITLFKGISKIRIEKEKCENCQSNLIDLQDPKQKILPNGMKKFRGCLWCSSDLNSFADSLRVYSNTYRNLSQRNPHTRGRTQGRGRGRGGGRDGNNNGRGQSKATRGRGRGGTRRSNAGNYRGR</sequence>